<sequence length="153" mass="17719">MDKSLNKSSANMNSNTHKQNDAFLSSSYATQQDEQPLQSSNIFCSGDRDQNFSLVHHTIETNMSIQFTDITSRIVVKSVKDFDKLIQQLKHNYTIKNIESERKENELNLGIQFAKLQQVIIEVSPDVISKNHELSREVLKYFLNQREQLKKSK</sequence>
<dbReference type="Proteomes" id="UP001642409">
    <property type="component" value="Unassembled WGS sequence"/>
</dbReference>
<dbReference type="EMBL" id="CAXDID020000890">
    <property type="protein sequence ID" value="CAL6115548.1"/>
    <property type="molecule type" value="Genomic_DNA"/>
</dbReference>
<evidence type="ECO:0000313" key="3">
    <source>
        <dbReference type="Proteomes" id="UP001642409"/>
    </source>
</evidence>
<comment type="caution">
    <text evidence="1">The sequence shown here is derived from an EMBL/GenBank/DDBJ whole genome shotgun (WGS) entry which is preliminary data.</text>
</comment>
<proteinExistence type="predicted"/>
<reference evidence="2 3" key="2">
    <citation type="submission" date="2024-07" db="EMBL/GenBank/DDBJ databases">
        <authorList>
            <person name="Akdeniz Z."/>
        </authorList>
    </citation>
    <scope>NUCLEOTIDE SEQUENCE [LARGE SCALE GENOMIC DNA]</scope>
</reference>
<keyword evidence="3" id="KW-1185">Reference proteome</keyword>
<dbReference type="AlphaFoldDB" id="A0AA86TW35"/>
<protein>
    <submittedName>
        <fullName evidence="2">Hypothetical_protein</fullName>
    </submittedName>
</protein>
<evidence type="ECO:0000313" key="2">
    <source>
        <dbReference type="EMBL" id="CAL6115548.1"/>
    </source>
</evidence>
<dbReference type="EMBL" id="CATOUU010000476">
    <property type="protein sequence ID" value="CAI9931210.1"/>
    <property type="molecule type" value="Genomic_DNA"/>
</dbReference>
<reference evidence="1" key="1">
    <citation type="submission" date="2023-06" db="EMBL/GenBank/DDBJ databases">
        <authorList>
            <person name="Kurt Z."/>
        </authorList>
    </citation>
    <scope>NUCLEOTIDE SEQUENCE</scope>
</reference>
<organism evidence="1">
    <name type="scientific">Hexamita inflata</name>
    <dbReference type="NCBI Taxonomy" id="28002"/>
    <lineage>
        <taxon>Eukaryota</taxon>
        <taxon>Metamonada</taxon>
        <taxon>Diplomonadida</taxon>
        <taxon>Hexamitidae</taxon>
        <taxon>Hexamitinae</taxon>
        <taxon>Hexamita</taxon>
    </lineage>
</organism>
<accession>A0AA86TW35</accession>
<evidence type="ECO:0000313" key="1">
    <source>
        <dbReference type="EMBL" id="CAI9931210.1"/>
    </source>
</evidence>
<name>A0AA86TW35_9EUKA</name>
<gene>
    <name evidence="1" type="ORF">HINF_LOCUS18855</name>
    <name evidence="2" type="ORF">HINF_LOCUS78674</name>
</gene>